<name>A0ABQ9GLA3_9NEOP</name>
<evidence type="ECO:0000313" key="2">
    <source>
        <dbReference type="Proteomes" id="UP001159363"/>
    </source>
</evidence>
<dbReference type="Proteomes" id="UP001159363">
    <property type="component" value="Chromosome 10"/>
</dbReference>
<evidence type="ECO:0000313" key="1">
    <source>
        <dbReference type="EMBL" id="KAJ8872811.1"/>
    </source>
</evidence>
<protein>
    <submittedName>
        <fullName evidence="1">Uncharacterized protein</fullName>
    </submittedName>
</protein>
<proteinExistence type="predicted"/>
<accession>A0ABQ9GLA3</accession>
<organism evidence="1 2">
    <name type="scientific">Dryococelus australis</name>
    <dbReference type="NCBI Taxonomy" id="614101"/>
    <lineage>
        <taxon>Eukaryota</taxon>
        <taxon>Metazoa</taxon>
        <taxon>Ecdysozoa</taxon>
        <taxon>Arthropoda</taxon>
        <taxon>Hexapoda</taxon>
        <taxon>Insecta</taxon>
        <taxon>Pterygota</taxon>
        <taxon>Neoptera</taxon>
        <taxon>Polyneoptera</taxon>
        <taxon>Phasmatodea</taxon>
        <taxon>Verophasmatodea</taxon>
        <taxon>Anareolatae</taxon>
        <taxon>Phasmatidae</taxon>
        <taxon>Eurycanthinae</taxon>
        <taxon>Dryococelus</taxon>
    </lineage>
</organism>
<gene>
    <name evidence="1" type="ORF">PR048_026427</name>
</gene>
<feature type="non-terminal residue" evidence="1">
    <location>
        <position position="110"/>
    </location>
</feature>
<sequence length="110" mass="12322">MWESCWTMSLAGGFSRGCPVSPAHAFLCCSTLGSHFMSCSGTMGTYRSQLDSPSLGGDMKVDLEINFFFYFQRRRLSPILKKHNEIVRQVSPHAVLSCDVFSKDFTQSLL</sequence>
<reference evidence="1 2" key="1">
    <citation type="submission" date="2023-02" db="EMBL/GenBank/DDBJ databases">
        <title>LHISI_Scaffold_Assembly.</title>
        <authorList>
            <person name="Stuart O.P."/>
            <person name="Cleave R."/>
            <person name="Magrath M.J.L."/>
            <person name="Mikheyev A.S."/>
        </authorList>
    </citation>
    <scope>NUCLEOTIDE SEQUENCE [LARGE SCALE GENOMIC DNA]</scope>
    <source>
        <strain evidence="1">Daus_M_001</strain>
        <tissue evidence="1">Leg muscle</tissue>
    </source>
</reference>
<dbReference type="EMBL" id="JARBHB010000011">
    <property type="protein sequence ID" value="KAJ8872811.1"/>
    <property type="molecule type" value="Genomic_DNA"/>
</dbReference>
<keyword evidence="2" id="KW-1185">Reference proteome</keyword>
<comment type="caution">
    <text evidence="1">The sequence shown here is derived from an EMBL/GenBank/DDBJ whole genome shotgun (WGS) entry which is preliminary data.</text>
</comment>